<feature type="domain" description="Domain of unknown function at the cortex 1" evidence="2">
    <location>
        <begin position="6"/>
        <end position="292"/>
    </location>
</feature>
<reference evidence="3" key="1">
    <citation type="submission" date="2022-03" db="EMBL/GenBank/DDBJ databases">
        <authorList>
            <person name="Legras J.-L."/>
            <person name="Devillers H."/>
            <person name="Grondin C."/>
        </authorList>
    </citation>
    <scope>NUCLEOTIDE SEQUENCE</scope>
    <source>
        <strain evidence="3">CLIB 1423</strain>
    </source>
</reference>
<accession>A0A9P0VZ94</accession>
<evidence type="ECO:0000256" key="1">
    <source>
        <dbReference type="SAM" id="MobiDB-lite"/>
    </source>
</evidence>
<dbReference type="Pfam" id="PF08588">
    <property type="entry name" value="Duc1"/>
    <property type="match status" value="1"/>
</dbReference>
<proteinExistence type="predicted"/>
<dbReference type="Proteomes" id="UP000837801">
    <property type="component" value="Unassembled WGS sequence"/>
</dbReference>
<dbReference type="InterPro" id="IPR013897">
    <property type="entry name" value="Duc1"/>
</dbReference>
<sequence>MSIAKRLIIKAGASYDGDFKIVPVNGGYIEVKTSVGLFSVKVNIKNFDGSKAHLSNSFYNLGDQNHLDGSRGNSDEDEPNSPKLRIECKFTPNRPIPGNHLLFGNDFTYPIRDFLPTSLLQTGLKFFTWFISKTVKGDVYNDKPFLYGLALNSFTFISESEKENLQTKLLGVTKEQDFNFLEKLSVVDGAKDSLKIPDKSLDRKKYFNNLSHAKDFTFLESIPYILQFDTNYLNMSDSKYSVSIPTFAGKTFDIDVLRYANDTLNNFNWVIKVDGYEGVGFGETGLVLNFALANEELHATNGSEKEKRAKETSSKSSLDTNTVD</sequence>
<evidence type="ECO:0000259" key="2">
    <source>
        <dbReference type="Pfam" id="PF08588"/>
    </source>
</evidence>
<feature type="compositionally biased region" description="Basic and acidic residues" evidence="1">
    <location>
        <begin position="301"/>
        <end position="313"/>
    </location>
</feature>
<dbReference type="PANTHER" id="PTHR34826">
    <property type="entry name" value="UPF0590 PROTEIN C409.17C"/>
    <property type="match status" value="1"/>
</dbReference>
<comment type="caution">
    <text evidence="3">The sequence shown here is derived from an EMBL/GenBank/DDBJ whole genome shotgun (WGS) entry which is preliminary data.</text>
</comment>
<evidence type="ECO:0000313" key="4">
    <source>
        <dbReference type="Proteomes" id="UP000837801"/>
    </source>
</evidence>
<dbReference type="AlphaFoldDB" id="A0A9P0VZ94"/>
<feature type="compositionally biased region" description="Polar residues" evidence="1">
    <location>
        <begin position="314"/>
        <end position="324"/>
    </location>
</feature>
<protein>
    <recommendedName>
        <fullName evidence="2">Domain of unknown function at the cortex 1 domain-containing protein</fullName>
    </recommendedName>
</protein>
<gene>
    <name evidence="3" type="ORF">CLIB1423_12S01530</name>
</gene>
<evidence type="ECO:0000313" key="3">
    <source>
        <dbReference type="EMBL" id="CAH2353724.1"/>
    </source>
</evidence>
<name>A0A9P0VZ94_9ASCO</name>
<feature type="region of interest" description="Disordered" evidence="1">
    <location>
        <begin position="301"/>
        <end position="324"/>
    </location>
</feature>
<dbReference type="PANTHER" id="PTHR34826:SF2">
    <property type="entry name" value="UPF0590 PROTEIN C409.17C"/>
    <property type="match status" value="1"/>
</dbReference>
<organism evidence="3 4">
    <name type="scientific">[Candida] railenensis</name>
    <dbReference type="NCBI Taxonomy" id="45579"/>
    <lineage>
        <taxon>Eukaryota</taxon>
        <taxon>Fungi</taxon>
        <taxon>Dikarya</taxon>
        <taxon>Ascomycota</taxon>
        <taxon>Saccharomycotina</taxon>
        <taxon>Pichiomycetes</taxon>
        <taxon>Debaryomycetaceae</taxon>
        <taxon>Kurtzmaniella</taxon>
    </lineage>
</organism>
<dbReference type="OrthoDB" id="2119945at2759"/>
<dbReference type="EMBL" id="CAKXYY010000012">
    <property type="protein sequence ID" value="CAH2353724.1"/>
    <property type="molecule type" value="Genomic_DNA"/>
</dbReference>
<keyword evidence="4" id="KW-1185">Reference proteome</keyword>